<dbReference type="InterPro" id="IPR000679">
    <property type="entry name" value="Znf_GATA"/>
</dbReference>
<dbReference type="PROSITE" id="PS50114">
    <property type="entry name" value="GATA_ZN_FINGER_2"/>
    <property type="match status" value="1"/>
</dbReference>
<dbReference type="Pfam" id="PF00320">
    <property type="entry name" value="GATA"/>
    <property type="match status" value="1"/>
</dbReference>
<keyword evidence="1" id="KW-0479">Metal-binding</keyword>
<feature type="region of interest" description="Disordered" evidence="7">
    <location>
        <begin position="1"/>
        <end position="22"/>
    </location>
</feature>
<keyword evidence="3" id="KW-0862">Zinc</keyword>
<feature type="region of interest" description="Disordered" evidence="7">
    <location>
        <begin position="72"/>
        <end position="93"/>
    </location>
</feature>
<dbReference type="GO" id="GO:0008270">
    <property type="term" value="F:zinc ion binding"/>
    <property type="evidence" value="ECO:0007669"/>
    <property type="project" value="UniProtKB-KW"/>
</dbReference>
<evidence type="ECO:0000313" key="10">
    <source>
        <dbReference type="Proteomes" id="UP000295083"/>
    </source>
</evidence>
<accession>A0A4R8PS69</accession>
<evidence type="ECO:0000313" key="9">
    <source>
        <dbReference type="EMBL" id="TDZ14054.1"/>
    </source>
</evidence>
<dbReference type="SUPFAM" id="SSF57716">
    <property type="entry name" value="Glucocorticoid receptor-like (DNA-binding domain)"/>
    <property type="match status" value="1"/>
</dbReference>
<evidence type="ECO:0000256" key="2">
    <source>
        <dbReference type="ARBA" id="ARBA00022771"/>
    </source>
</evidence>
<evidence type="ECO:0000256" key="5">
    <source>
        <dbReference type="ARBA" id="ARBA00023163"/>
    </source>
</evidence>
<dbReference type="Gene3D" id="3.30.50.10">
    <property type="entry name" value="Erythroid Transcription Factor GATA-1, subunit A"/>
    <property type="match status" value="1"/>
</dbReference>
<evidence type="ECO:0000256" key="7">
    <source>
        <dbReference type="SAM" id="MobiDB-lite"/>
    </source>
</evidence>
<dbReference type="EMBL" id="QAPG01010709">
    <property type="protein sequence ID" value="TDZ14054.1"/>
    <property type="molecule type" value="Genomic_DNA"/>
</dbReference>
<evidence type="ECO:0000259" key="8">
    <source>
        <dbReference type="PROSITE" id="PS50114"/>
    </source>
</evidence>
<protein>
    <submittedName>
        <fullName evidence="9">Cutinase gene palindrome-binding protein</fullName>
    </submittedName>
</protein>
<name>A0A4R8PS69_9PEZI</name>
<comment type="caution">
    <text evidence="9">The sequence shown here is derived from an EMBL/GenBank/DDBJ whole genome shotgun (WGS) entry which is preliminary data.</text>
</comment>
<gene>
    <name evidence="9" type="primary">CGPB-0</name>
    <name evidence="9" type="ORF">C8035_v002936</name>
</gene>
<dbReference type="CDD" id="cd00202">
    <property type="entry name" value="ZnF_GATA"/>
    <property type="match status" value="1"/>
</dbReference>
<feature type="domain" description="GATA-type" evidence="8">
    <location>
        <begin position="161"/>
        <end position="210"/>
    </location>
</feature>
<dbReference type="InterPro" id="IPR013088">
    <property type="entry name" value="Znf_NHR/GATA"/>
</dbReference>
<organism evidence="9 10">
    <name type="scientific">Colletotrichum spinosum</name>
    <dbReference type="NCBI Taxonomy" id="1347390"/>
    <lineage>
        <taxon>Eukaryota</taxon>
        <taxon>Fungi</taxon>
        <taxon>Dikarya</taxon>
        <taxon>Ascomycota</taxon>
        <taxon>Pezizomycotina</taxon>
        <taxon>Sordariomycetes</taxon>
        <taxon>Hypocreomycetidae</taxon>
        <taxon>Glomerellales</taxon>
        <taxon>Glomerellaceae</taxon>
        <taxon>Colletotrichum</taxon>
        <taxon>Colletotrichum orbiculare species complex</taxon>
    </lineage>
</organism>
<evidence type="ECO:0000256" key="1">
    <source>
        <dbReference type="ARBA" id="ARBA00022723"/>
    </source>
</evidence>
<dbReference type="GO" id="GO:0043565">
    <property type="term" value="F:sequence-specific DNA binding"/>
    <property type="evidence" value="ECO:0007669"/>
    <property type="project" value="InterPro"/>
</dbReference>
<keyword evidence="4" id="KW-0805">Transcription regulation</keyword>
<proteinExistence type="predicted"/>
<keyword evidence="2 6" id="KW-0863">Zinc-finger</keyword>
<dbReference type="AlphaFoldDB" id="A0A4R8PS69"/>
<dbReference type="SMART" id="SM00401">
    <property type="entry name" value="ZnF_GATA"/>
    <property type="match status" value="1"/>
</dbReference>
<sequence length="214" mass="23070">MVAGPASALDDSRSPGLNLASRADARHTVSALARSNDARSDEYDFSRQSPRHLLKRIDAIQRVKQAVEQLDRLSQTQTSSAVDGSGYPVGRPSAHSSETLAAMRKLCEGIVCDVYSISHPASLAPLEAAGDHLARRPGRCATPSEKLKRPPKRRLSLEACCSECGCSDMPKWRRGPAGPATLCNVCGLLYAKRRVKQQGVFGSAPLLRHRASGR</sequence>
<keyword evidence="10" id="KW-1185">Reference proteome</keyword>
<reference evidence="9 10" key="1">
    <citation type="submission" date="2018-11" db="EMBL/GenBank/DDBJ databases">
        <title>Genome sequence and assembly of Colletotrichum spinosum.</title>
        <authorList>
            <person name="Gan P."/>
            <person name="Shirasu K."/>
        </authorList>
    </citation>
    <scope>NUCLEOTIDE SEQUENCE [LARGE SCALE GENOMIC DNA]</scope>
    <source>
        <strain evidence="9 10">CBS 515.97</strain>
    </source>
</reference>
<evidence type="ECO:0000256" key="4">
    <source>
        <dbReference type="ARBA" id="ARBA00023015"/>
    </source>
</evidence>
<keyword evidence="5" id="KW-0804">Transcription</keyword>
<dbReference type="PANTHER" id="PTHR47172">
    <property type="entry name" value="OS01G0976800 PROTEIN"/>
    <property type="match status" value="1"/>
</dbReference>
<evidence type="ECO:0000256" key="6">
    <source>
        <dbReference type="PROSITE-ProRule" id="PRU00094"/>
    </source>
</evidence>
<dbReference type="GO" id="GO:0006355">
    <property type="term" value="P:regulation of DNA-templated transcription"/>
    <property type="evidence" value="ECO:0007669"/>
    <property type="project" value="InterPro"/>
</dbReference>
<dbReference type="PANTHER" id="PTHR47172:SF24">
    <property type="entry name" value="GATA ZINC FINGER DOMAIN-CONTAINING PROTEIN 14-RELATED"/>
    <property type="match status" value="1"/>
</dbReference>
<feature type="compositionally biased region" description="Polar residues" evidence="7">
    <location>
        <begin position="72"/>
        <end position="82"/>
    </location>
</feature>
<evidence type="ECO:0000256" key="3">
    <source>
        <dbReference type="ARBA" id="ARBA00022833"/>
    </source>
</evidence>
<dbReference type="Proteomes" id="UP000295083">
    <property type="component" value="Unassembled WGS sequence"/>
</dbReference>